<accession>A0ABN0RYB4</accession>
<name>A0ABN0RYB4_9BORD</name>
<organism evidence="1 2">
    <name type="scientific">Bordetella holmesii 1058</name>
    <dbReference type="NCBI Taxonomy" id="1247648"/>
    <lineage>
        <taxon>Bacteria</taxon>
        <taxon>Pseudomonadati</taxon>
        <taxon>Pseudomonadota</taxon>
        <taxon>Betaproteobacteria</taxon>
        <taxon>Burkholderiales</taxon>
        <taxon>Alcaligenaceae</taxon>
        <taxon>Bordetella</taxon>
    </lineage>
</organism>
<keyword evidence="2" id="KW-1185">Reference proteome</keyword>
<gene>
    <name evidence="1" type="ORF">D559_1677</name>
</gene>
<evidence type="ECO:0008006" key="3">
    <source>
        <dbReference type="Google" id="ProtNLM"/>
    </source>
</evidence>
<dbReference type="EMBL" id="JDTF01000004">
    <property type="protein sequence ID" value="EXX94268.1"/>
    <property type="molecule type" value="Genomic_DNA"/>
</dbReference>
<proteinExistence type="predicted"/>
<comment type="caution">
    <text evidence="1">The sequence shown here is derived from an EMBL/GenBank/DDBJ whole genome shotgun (WGS) entry which is preliminary data.</text>
</comment>
<dbReference type="Proteomes" id="UP000023104">
    <property type="component" value="Unassembled WGS sequence"/>
</dbReference>
<evidence type="ECO:0000313" key="2">
    <source>
        <dbReference type="Proteomes" id="UP000023104"/>
    </source>
</evidence>
<reference evidence="1 2" key="1">
    <citation type="submission" date="2014-02" db="EMBL/GenBank/DDBJ databases">
        <title>Whole Genome Sequencing Of Bordetella Holmesii, An Emerging Opportunistic Infection Of Humans.</title>
        <authorList>
            <person name="Tettelin H."/>
            <person name="Hooven T.A."/>
            <person name="Hine E."/>
            <person name="Su Q."/>
            <person name="Huard R.C."/>
            <person name="Della-Latta P."/>
            <person name="Daugherty S.C."/>
            <person name="Agrawal S."/>
            <person name="Sengamalay N."/>
            <person name="Tallon L.J."/>
            <person name="Sadzewicz L."/>
            <person name="Whittier S."/>
            <person name="Fraser C.M."/>
            <person name="Ratner A.J."/>
        </authorList>
    </citation>
    <scope>NUCLEOTIDE SEQUENCE [LARGE SCALE GENOMIC DNA]</scope>
    <source>
        <strain evidence="1 2">1058</strain>
    </source>
</reference>
<protein>
    <recommendedName>
        <fullName evidence="3">N-acetyltransferase YedL</fullName>
    </recommendedName>
</protein>
<evidence type="ECO:0000313" key="1">
    <source>
        <dbReference type="EMBL" id="EXX94268.1"/>
    </source>
</evidence>
<sequence>MNLWSPIPNKPLIERLFLRRRYGELPVVQIAQTRSFFRVAPAAESAHAQEAFAQSRRA</sequence>